<keyword evidence="3" id="KW-1185">Reference proteome</keyword>
<protein>
    <submittedName>
        <fullName evidence="2">Uncharacterized protein</fullName>
    </submittedName>
</protein>
<sequence>MLALVVDISTHPRVAHPRAKCYKCYNVSIPHTQARTRGSSRCVACLLYTSCSPKRERVGAQGVSPVSYTHLARLSENAWELKRERVGAQGVSPVSYTHLARLSENAWELKRERVGAQGVSPVSYTHLARLSENAWELKRERVGAQGVSPVSYTHLARLSENAWELKPGAFAQARSPRSGERSPLAQAASPRLGEITTEALGGFSHARLGEPSSPERPHSSPKERGQKGALAAKRKEHNNSRNELES</sequence>
<accession>A0A4D6LXH4</accession>
<organism evidence="2 3">
    <name type="scientific">Vigna unguiculata</name>
    <name type="common">Cowpea</name>
    <dbReference type="NCBI Taxonomy" id="3917"/>
    <lineage>
        <taxon>Eukaryota</taxon>
        <taxon>Viridiplantae</taxon>
        <taxon>Streptophyta</taxon>
        <taxon>Embryophyta</taxon>
        <taxon>Tracheophyta</taxon>
        <taxon>Spermatophyta</taxon>
        <taxon>Magnoliopsida</taxon>
        <taxon>eudicotyledons</taxon>
        <taxon>Gunneridae</taxon>
        <taxon>Pentapetalae</taxon>
        <taxon>rosids</taxon>
        <taxon>fabids</taxon>
        <taxon>Fabales</taxon>
        <taxon>Fabaceae</taxon>
        <taxon>Papilionoideae</taxon>
        <taxon>50 kb inversion clade</taxon>
        <taxon>NPAAA clade</taxon>
        <taxon>indigoferoid/millettioid clade</taxon>
        <taxon>Phaseoleae</taxon>
        <taxon>Vigna</taxon>
    </lineage>
</organism>
<reference evidence="2 3" key="1">
    <citation type="submission" date="2019-04" db="EMBL/GenBank/DDBJ databases">
        <title>An improved genome assembly and genetic linkage map for asparagus bean, Vigna unguiculata ssp. sesquipedialis.</title>
        <authorList>
            <person name="Xia Q."/>
            <person name="Zhang R."/>
            <person name="Dong Y."/>
        </authorList>
    </citation>
    <scope>NUCLEOTIDE SEQUENCE [LARGE SCALE GENOMIC DNA]</scope>
    <source>
        <tissue evidence="2">Leaf</tissue>
    </source>
</reference>
<evidence type="ECO:0000313" key="3">
    <source>
        <dbReference type="Proteomes" id="UP000501690"/>
    </source>
</evidence>
<dbReference type="Proteomes" id="UP000501690">
    <property type="component" value="Linkage Group LG5"/>
</dbReference>
<feature type="compositionally biased region" description="Basic and acidic residues" evidence="1">
    <location>
        <begin position="237"/>
        <end position="246"/>
    </location>
</feature>
<dbReference type="AlphaFoldDB" id="A0A4D6LXH4"/>
<proteinExistence type="predicted"/>
<dbReference type="EMBL" id="CP039349">
    <property type="protein sequence ID" value="QCD93387.1"/>
    <property type="molecule type" value="Genomic_DNA"/>
</dbReference>
<feature type="compositionally biased region" description="Basic and acidic residues" evidence="1">
    <location>
        <begin position="213"/>
        <end position="226"/>
    </location>
</feature>
<evidence type="ECO:0000256" key="1">
    <source>
        <dbReference type="SAM" id="MobiDB-lite"/>
    </source>
</evidence>
<gene>
    <name evidence="2" type="ORF">DEO72_LG5g1462</name>
</gene>
<feature type="region of interest" description="Disordered" evidence="1">
    <location>
        <begin position="171"/>
        <end position="246"/>
    </location>
</feature>
<name>A0A4D6LXH4_VIGUN</name>
<evidence type="ECO:0000313" key="2">
    <source>
        <dbReference type="EMBL" id="QCD93387.1"/>
    </source>
</evidence>